<dbReference type="Pfam" id="PF03466">
    <property type="entry name" value="LysR_substrate"/>
    <property type="match status" value="1"/>
</dbReference>
<dbReference type="FunFam" id="1.10.10.10:FF:000001">
    <property type="entry name" value="LysR family transcriptional regulator"/>
    <property type="match status" value="1"/>
</dbReference>
<comment type="similarity">
    <text evidence="1">Belongs to the LysR transcriptional regulatory family.</text>
</comment>
<organism evidence="6 7">
    <name type="scientific">Anaerostipes hadrus</name>
    <dbReference type="NCBI Taxonomy" id="649756"/>
    <lineage>
        <taxon>Bacteria</taxon>
        <taxon>Bacillati</taxon>
        <taxon>Bacillota</taxon>
        <taxon>Clostridia</taxon>
        <taxon>Lachnospirales</taxon>
        <taxon>Lachnospiraceae</taxon>
        <taxon>Anaerostipes</taxon>
    </lineage>
</organism>
<evidence type="ECO:0000313" key="6">
    <source>
        <dbReference type="EMBL" id="CUM71659.1"/>
    </source>
</evidence>
<evidence type="ECO:0000256" key="3">
    <source>
        <dbReference type="ARBA" id="ARBA00023125"/>
    </source>
</evidence>
<dbReference type="GO" id="GO:0003700">
    <property type="term" value="F:DNA-binding transcription factor activity"/>
    <property type="evidence" value="ECO:0007669"/>
    <property type="project" value="InterPro"/>
</dbReference>
<feature type="domain" description="HTH lysR-type" evidence="5">
    <location>
        <begin position="1"/>
        <end position="58"/>
    </location>
</feature>
<dbReference type="InterPro" id="IPR036388">
    <property type="entry name" value="WH-like_DNA-bd_sf"/>
</dbReference>
<dbReference type="EMBL" id="CYXY01000001">
    <property type="protein sequence ID" value="CUM71659.1"/>
    <property type="molecule type" value="Genomic_DNA"/>
</dbReference>
<keyword evidence="2" id="KW-0805">Transcription regulation</keyword>
<keyword evidence="4" id="KW-0804">Transcription</keyword>
<proteinExistence type="inferred from homology"/>
<dbReference type="AlphaFoldDB" id="A0A173R268"/>
<dbReference type="CDD" id="cd05466">
    <property type="entry name" value="PBP2_LTTR_substrate"/>
    <property type="match status" value="1"/>
</dbReference>
<evidence type="ECO:0000259" key="5">
    <source>
        <dbReference type="PROSITE" id="PS50931"/>
    </source>
</evidence>
<dbReference type="InterPro" id="IPR036390">
    <property type="entry name" value="WH_DNA-bd_sf"/>
</dbReference>
<dbReference type="SUPFAM" id="SSF53850">
    <property type="entry name" value="Periplasmic binding protein-like II"/>
    <property type="match status" value="1"/>
</dbReference>
<dbReference type="PANTHER" id="PTHR30126:SF40">
    <property type="entry name" value="HTH-TYPE TRANSCRIPTIONAL REGULATOR GLTR"/>
    <property type="match status" value="1"/>
</dbReference>
<dbReference type="Pfam" id="PF00126">
    <property type="entry name" value="HTH_1"/>
    <property type="match status" value="1"/>
</dbReference>
<dbReference type="RefSeq" id="WP_055072179.1">
    <property type="nucleotide sequence ID" value="NZ_CYXY01000001.1"/>
</dbReference>
<sequence length="291" mass="33940">MEFRQIQTFMQIAQVKNFSKTAELLGYSQSAVTVQIRQLETELGVRLFDRTGKKVILTPKGKEFLIHANKIIDEMHKAKDAMNDTAELKNPLHIGTIESLCTVKLQEIVQRFREEHPQVRIQITIGSPERLIQKMEHNELDVIYILDTPRWNKNWVKVMEKSEPVIFVSAPNYKLAGKKDIEIEEILNAPFYLTERNANYRQALEQELALHKQTLSPVLECSDTAFIKKMLKTGKGLSYLPLFVVEKDIEEGKIAKLDVKDIDITMYRQVFYHANKYMTKEMEKFVEYCRL</sequence>
<dbReference type="SUPFAM" id="SSF46785">
    <property type="entry name" value="Winged helix' DNA-binding domain"/>
    <property type="match status" value="1"/>
</dbReference>
<dbReference type="Gene3D" id="3.40.190.290">
    <property type="match status" value="1"/>
</dbReference>
<dbReference type="Gene3D" id="1.10.10.10">
    <property type="entry name" value="Winged helix-like DNA-binding domain superfamily/Winged helix DNA-binding domain"/>
    <property type="match status" value="1"/>
</dbReference>
<accession>A0A173R268</accession>
<dbReference type="InterPro" id="IPR005119">
    <property type="entry name" value="LysR_subst-bd"/>
</dbReference>
<gene>
    <name evidence="6" type="primary">cmpR</name>
    <name evidence="6" type="ORF">ERS852571_00151</name>
</gene>
<evidence type="ECO:0000256" key="4">
    <source>
        <dbReference type="ARBA" id="ARBA00023163"/>
    </source>
</evidence>
<name>A0A173R268_ANAHA</name>
<evidence type="ECO:0000256" key="2">
    <source>
        <dbReference type="ARBA" id="ARBA00023015"/>
    </source>
</evidence>
<dbReference type="Proteomes" id="UP000095553">
    <property type="component" value="Unassembled WGS sequence"/>
</dbReference>
<keyword evidence="3" id="KW-0238">DNA-binding</keyword>
<evidence type="ECO:0000313" key="7">
    <source>
        <dbReference type="Proteomes" id="UP000095553"/>
    </source>
</evidence>
<evidence type="ECO:0000256" key="1">
    <source>
        <dbReference type="ARBA" id="ARBA00009437"/>
    </source>
</evidence>
<dbReference type="PANTHER" id="PTHR30126">
    <property type="entry name" value="HTH-TYPE TRANSCRIPTIONAL REGULATOR"/>
    <property type="match status" value="1"/>
</dbReference>
<dbReference type="InterPro" id="IPR000847">
    <property type="entry name" value="LysR_HTH_N"/>
</dbReference>
<dbReference type="PROSITE" id="PS50931">
    <property type="entry name" value="HTH_LYSR"/>
    <property type="match status" value="1"/>
</dbReference>
<dbReference type="PRINTS" id="PR00039">
    <property type="entry name" value="HTHLYSR"/>
</dbReference>
<dbReference type="GO" id="GO:0000976">
    <property type="term" value="F:transcription cis-regulatory region binding"/>
    <property type="evidence" value="ECO:0007669"/>
    <property type="project" value="TreeGrafter"/>
</dbReference>
<protein>
    <submittedName>
        <fullName evidence="6">HTH-type transcriptional activator CmpR</fullName>
    </submittedName>
</protein>
<reference evidence="6 7" key="1">
    <citation type="submission" date="2015-09" db="EMBL/GenBank/DDBJ databases">
        <authorList>
            <consortium name="Pathogen Informatics"/>
        </authorList>
    </citation>
    <scope>NUCLEOTIDE SEQUENCE [LARGE SCALE GENOMIC DNA]</scope>
    <source>
        <strain evidence="6 7">2789STDY5834959</strain>
    </source>
</reference>